<comment type="caution">
    <text evidence="3">Lacks conserved residue(s) required for the propagation of feature annotation.</text>
</comment>
<sequence length="150" mass="16794">MGEPNTYKLRVRHITTCRYCGLTPPPPLISTSSRLWIEYRRSEGNPSTGFIAEYEALCGGTLEQEQGTITSPSNPEFYGPNRECIWKIIVPEGFSVALTFHSFQVSQNQMGLDPVSKALHLHSRLHRPLEIAHELAWTICQLHESSKGGG</sequence>
<dbReference type="OrthoDB" id="431034at2759"/>
<evidence type="ECO:0000256" key="1">
    <source>
        <dbReference type="ARBA" id="ARBA00022737"/>
    </source>
</evidence>
<proteinExistence type="predicted"/>
<dbReference type="InterPro" id="IPR035914">
    <property type="entry name" value="Sperma_CUB_dom_sf"/>
</dbReference>
<name>A0A3S5CHK5_9PLAT</name>
<accession>A0A3S5CHK5</accession>
<dbReference type="EMBL" id="CAAALY010005132">
    <property type="protein sequence ID" value="VEL08954.1"/>
    <property type="molecule type" value="Genomic_DNA"/>
</dbReference>
<protein>
    <recommendedName>
        <fullName evidence="4">CUB domain-containing protein</fullName>
    </recommendedName>
</protein>
<evidence type="ECO:0000256" key="2">
    <source>
        <dbReference type="ARBA" id="ARBA00023157"/>
    </source>
</evidence>
<dbReference type="Gene3D" id="2.60.120.290">
    <property type="entry name" value="Spermadhesin, CUB domain"/>
    <property type="match status" value="2"/>
</dbReference>
<evidence type="ECO:0000313" key="6">
    <source>
        <dbReference type="Proteomes" id="UP000784294"/>
    </source>
</evidence>
<dbReference type="PANTHER" id="PTHR24251">
    <property type="entry name" value="OVOCHYMASE-RELATED"/>
    <property type="match status" value="1"/>
</dbReference>
<evidence type="ECO:0000313" key="5">
    <source>
        <dbReference type="EMBL" id="VEL08954.1"/>
    </source>
</evidence>
<feature type="domain" description="CUB" evidence="4">
    <location>
        <begin position="58"/>
        <end position="109"/>
    </location>
</feature>
<dbReference type="InterPro" id="IPR000859">
    <property type="entry name" value="CUB_dom"/>
</dbReference>
<dbReference type="SUPFAM" id="SSF49854">
    <property type="entry name" value="Spermadhesin, CUB domain"/>
    <property type="match status" value="2"/>
</dbReference>
<keyword evidence="2" id="KW-1015">Disulfide bond</keyword>
<dbReference type="CDD" id="cd00041">
    <property type="entry name" value="CUB"/>
    <property type="match status" value="2"/>
</dbReference>
<comment type="caution">
    <text evidence="5">The sequence shown here is derived from an EMBL/GenBank/DDBJ whole genome shotgun (WGS) entry which is preliminary data.</text>
</comment>
<dbReference type="PANTHER" id="PTHR24251:SF30">
    <property type="entry name" value="MEMBRANE FRIZZLED-RELATED PROTEIN"/>
    <property type="match status" value="1"/>
</dbReference>
<dbReference type="PROSITE" id="PS01180">
    <property type="entry name" value="CUB"/>
    <property type="match status" value="1"/>
</dbReference>
<keyword evidence="6" id="KW-1185">Reference proteome</keyword>
<evidence type="ECO:0000259" key="4">
    <source>
        <dbReference type="PROSITE" id="PS01180"/>
    </source>
</evidence>
<organism evidence="5 6">
    <name type="scientific">Protopolystoma xenopodis</name>
    <dbReference type="NCBI Taxonomy" id="117903"/>
    <lineage>
        <taxon>Eukaryota</taxon>
        <taxon>Metazoa</taxon>
        <taxon>Spiralia</taxon>
        <taxon>Lophotrochozoa</taxon>
        <taxon>Platyhelminthes</taxon>
        <taxon>Monogenea</taxon>
        <taxon>Polyopisthocotylea</taxon>
        <taxon>Polystomatidea</taxon>
        <taxon>Polystomatidae</taxon>
        <taxon>Protopolystoma</taxon>
    </lineage>
</organism>
<reference evidence="5" key="1">
    <citation type="submission" date="2018-11" db="EMBL/GenBank/DDBJ databases">
        <authorList>
            <consortium name="Pathogen Informatics"/>
        </authorList>
    </citation>
    <scope>NUCLEOTIDE SEQUENCE</scope>
</reference>
<keyword evidence="1" id="KW-0677">Repeat</keyword>
<dbReference type="Pfam" id="PF00431">
    <property type="entry name" value="CUB"/>
    <property type="match status" value="2"/>
</dbReference>
<evidence type="ECO:0000256" key="3">
    <source>
        <dbReference type="PROSITE-ProRule" id="PRU00059"/>
    </source>
</evidence>
<gene>
    <name evidence="5" type="ORF">PXEA_LOCUS2394</name>
</gene>
<dbReference type="Proteomes" id="UP000784294">
    <property type="component" value="Unassembled WGS sequence"/>
</dbReference>
<dbReference type="AlphaFoldDB" id="A0A3S5CHK5"/>